<accession>A0ABT4LWS1</accession>
<proteinExistence type="inferred from homology"/>
<organism evidence="2 3">
    <name type="scientific">Henriciella marina</name>
    <dbReference type="NCBI Taxonomy" id="453851"/>
    <lineage>
        <taxon>Bacteria</taxon>
        <taxon>Pseudomonadati</taxon>
        <taxon>Pseudomonadota</taxon>
        <taxon>Alphaproteobacteria</taxon>
        <taxon>Hyphomonadales</taxon>
        <taxon>Hyphomonadaceae</taxon>
        <taxon>Henriciella</taxon>
    </lineage>
</organism>
<comment type="similarity">
    <text evidence="1">Belongs to the enoyl-CoA hydratase/isomerase family.</text>
</comment>
<dbReference type="SUPFAM" id="SSF52096">
    <property type="entry name" value="ClpP/crotonase"/>
    <property type="match status" value="1"/>
</dbReference>
<keyword evidence="3" id="KW-1185">Reference proteome</keyword>
<sequence>MTHVAGLAGHLATHVSPRSLTIMKRQIRETYAQTFARYLALADIETENSFASFDLEEGVASFAEKRAPAFEGL</sequence>
<dbReference type="InterPro" id="IPR014748">
    <property type="entry name" value="Enoyl-CoA_hydra_C"/>
</dbReference>
<gene>
    <name evidence="2" type="ORF">O4G74_12150</name>
</gene>
<evidence type="ECO:0008006" key="4">
    <source>
        <dbReference type="Google" id="ProtNLM"/>
    </source>
</evidence>
<protein>
    <recommendedName>
        <fullName evidence="4">Enoyl-CoA hydratase</fullName>
    </recommendedName>
</protein>
<evidence type="ECO:0000313" key="3">
    <source>
        <dbReference type="Proteomes" id="UP001083770"/>
    </source>
</evidence>
<dbReference type="Proteomes" id="UP001083770">
    <property type="component" value="Unassembled WGS sequence"/>
</dbReference>
<evidence type="ECO:0000313" key="2">
    <source>
        <dbReference type="EMBL" id="MCZ4298811.1"/>
    </source>
</evidence>
<evidence type="ECO:0000256" key="1">
    <source>
        <dbReference type="ARBA" id="ARBA00005254"/>
    </source>
</evidence>
<reference evidence="2" key="1">
    <citation type="submission" date="2022-12" db="EMBL/GenBank/DDBJ databases">
        <title>Bacterial isolates from different developmental stages of Nematostella vectensis.</title>
        <authorList>
            <person name="Fraune S."/>
        </authorList>
    </citation>
    <scope>NUCLEOTIDE SEQUENCE</scope>
    <source>
        <strain evidence="2">G21632-S1</strain>
    </source>
</reference>
<dbReference type="Gene3D" id="1.10.12.10">
    <property type="entry name" value="Lyase 2-enoyl-coa Hydratase, Chain A, domain 2"/>
    <property type="match status" value="1"/>
</dbReference>
<dbReference type="InterPro" id="IPR029045">
    <property type="entry name" value="ClpP/crotonase-like_dom_sf"/>
</dbReference>
<comment type="caution">
    <text evidence="2">The sequence shown here is derived from an EMBL/GenBank/DDBJ whole genome shotgun (WGS) entry which is preliminary data.</text>
</comment>
<dbReference type="EMBL" id="JAPWGW010000004">
    <property type="protein sequence ID" value="MCZ4298811.1"/>
    <property type="molecule type" value="Genomic_DNA"/>
</dbReference>
<name>A0ABT4LWS1_9PROT</name>